<dbReference type="EMBL" id="CADCWA010000177">
    <property type="protein sequence ID" value="CAA9530085.1"/>
    <property type="molecule type" value="Genomic_DNA"/>
</dbReference>
<keyword evidence="2" id="KW-0378">Hydrolase</keyword>
<feature type="region of interest" description="Disordered" evidence="1">
    <location>
        <begin position="35"/>
        <end position="62"/>
    </location>
</feature>
<gene>
    <name evidence="2" type="ORF">AVDCRST_MAG31-2296</name>
</gene>
<evidence type="ECO:0000313" key="2">
    <source>
        <dbReference type="EMBL" id="CAA9530085.1"/>
    </source>
</evidence>
<evidence type="ECO:0000256" key="1">
    <source>
        <dbReference type="SAM" id="MobiDB-lite"/>
    </source>
</evidence>
<proteinExistence type="predicted"/>
<dbReference type="AlphaFoldDB" id="A0A6J4TR21"/>
<reference evidence="2" key="1">
    <citation type="submission" date="2020-02" db="EMBL/GenBank/DDBJ databases">
        <authorList>
            <person name="Meier V. D."/>
        </authorList>
    </citation>
    <scope>NUCLEOTIDE SEQUENCE</scope>
    <source>
        <strain evidence="2">AVDCRST_MAG31</strain>
    </source>
</reference>
<sequence>DDRGVGGEVRPARPPWPRPLLFRPRQRRARLRVERRAGGGEPARAACPAGGRARLAGGGLGL</sequence>
<feature type="compositionally biased region" description="Low complexity" evidence="1">
    <location>
        <begin position="42"/>
        <end position="55"/>
    </location>
</feature>
<protein>
    <submittedName>
        <fullName evidence="2">Phosphoserine phosphatase</fullName>
        <ecNumber evidence="2">3.1.3.3</ecNumber>
    </submittedName>
</protein>
<dbReference type="EC" id="3.1.3.3" evidence="2"/>
<name>A0A6J4TR21_9SPHN</name>
<feature type="non-terminal residue" evidence="2">
    <location>
        <position position="1"/>
    </location>
</feature>
<feature type="region of interest" description="Disordered" evidence="1">
    <location>
        <begin position="1"/>
        <end position="20"/>
    </location>
</feature>
<feature type="non-terminal residue" evidence="2">
    <location>
        <position position="62"/>
    </location>
</feature>
<accession>A0A6J4TR21</accession>
<organism evidence="2">
    <name type="scientific">uncultured Sphingomonas sp</name>
    <dbReference type="NCBI Taxonomy" id="158754"/>
    <lineage>
        <taxon>Bacteria</taxon>
        <taxon>Pseudomonadati</taxon>
        <taxon>Pseudomonadota</taxon>
        <taxon>Alphaproteobacteria</taxon>
        <taxon>Sphingomonadales</taxon>
        <taxon>Sphingomonadaceae</taxon>
        <taxon>Sphingomonas</taxon>
        <taxon>environmental samples</taxon>
    </lineage>
</organism>
<dbReference type="GO" id="GO:0016787">
    <property type="term" value="F:hydrolase activity"/>
    <property type="evidence" value="ECO:0007669"/>
    <property type="project" value="UniProtKB-KW"/>
</dbReference>